<dbReference type="RefSeq" id="WP_189779431.1">
    <property type="nucleotide sequence ID" value="NZ_JACWEZ010000027.1"/>
</dbReference>
<protein>
    <submittedName>
        <fullName evidence="1">Uncharacterized protein</fullName>
    </submittedName>
</protein>
<proteinExistence type="predicted"/>
<gene>
    <name evidence="1" type="ORF">IC602_19445</name>
</gene>
<evidence type="ECO:0000313" key="1">
    <source>
        <dbReference type="EMBL" id="MBD1224793.1"/>
    </source>
</evidence>
<keyword evidence="2" id="KW-1185">Reference proteome</keyword>
<evidence type="ECO:0000313" key="2">
    <source>
        <dbReference type="Proteomes" id="UP000621631"/>
    </source>
</evidence>
<reference evidence="1 2" key="1">
    <citation type="submission" date="2020-09" db="EMBL/GenBank/DDBJ databases">
        <title>Draft Genome Sequences of Oil-Oxidizing Bacteria Halomonas titanicae, Marinobacter lutaoensis, and Virgibacillus halodenitrificans Isolated from Highly Saline Environments.</title>
        <authorList>
            <person name="Grouzdev D.S."/>
            <person name="Sokolova D.S."/>
            <person name="Semenova E.M."/>
            <person name="Borzenkov I.A."/>
            <person name="Bidzhieva S.K."/>
            <person name="Poltaraus A.B."/>
            <person name="Nazina T.N."/>
        </authorList>
    </citation>
    <scope>NUCLEOTIDE SEQUENCE [LARGE SCALE GENOMIC DNA]</scope>
    <source>
        <strain evidence="1 2">VKM B-3472D</strain>
    </source>
</reference>
<dbReference type="Proteomes" id="UP000621631">
    <property type="component" value="Unassembled WGS sequence"/>
</dbReference>
<sequence length="88" mass="10335">MFSFFELDNKLIVKIKKEIDINSPEVINKVKETLKDTGCYSAILSDHKGEKSRIIDNELSQEYTHLMNNILDSKPSKKSREMKREKFK</sequence>
<name>A0ABR7VV06_VIRHA</name>
<organism evidence="1 2">
    <name type="scientific">Virgibacillus halodenitrificans</name>
    <name type="common">Bacillus halodenitrificans</name>
    <dbReference type="NCBI Taxonomy" id="1482"/>
    <lineage>
        <taxon>Bacteria</taxon>
        <taxon>Bacillati</taxon>
        <taxon>Bacillota</taxon>
        <taxon>Bacilli</taxon>
        <taxon>Bacillales</taxon>
        <taxon>Bacillaceae</taxon>
        <taxon>Virgibacillus</taxon>
    </lineage>
</organism>
<dbReference type="EMBL" id="JACWEZ010000027">
    <property type="protein sequence ID" value="MBD1224793.1"/>
    <property type="molecule type" value="Genomic_DNA"/>
</dbReference>
<accession>A0ABR7VV06</accession>
<comment type="caution">
    <text evidence="1">The sequence shown here is derived from an EMBL/GenBank/DDBJ whole genome shotgun (WGS) entry which is preliminary data.</text>
</comment>